<feature type="domain" description="HTH marR-type" evidence="4">
    <location>
        <begin position="3"/>
        <end position="139"/>
    </location>
</feature>
<dbReference type="EMBL" id="CAADAN010000003">
    <property type="protein sequence ID" value="VFD30813.1"/>
    <property type="molecule type" value="Genomic_DNA"/>
</dbReference>
<dbReference type="PROSITE" id="PS50995">
    <property type="entry name" value="HTH_MARR_2"/>
    <property type="match status" value="1"/>
</dbReference>
<proteinExistence type="predicted"/>
<evidence type="ECO:0000256" key="1">
    <source>
        <dbReference type="ARBA" id="ARBA00023015"/>
    </source>
</evidence>
<evidence type="ECO:0000313" key="10">
    <source>
        <dbReference type="EMBL" id="SJR98193.1"/>
    </source>
</evidence>
<reference evidence="5" key="1">
    <citation type="submission" date="2014-07" db="EMBL/GenBank/DDBJ databases">
        <authorList>
            <person name="Monot Marc"/>
        </authorList>
    </citation>
    <scope>NUCLEOTIDE SEQUENCE</scope>
    <source>
        <strain evidence="7">7032989</strain>
        <strain evidence="5">7032994</strain>
    </source>
</reference>
<reference evidence="8" key="4">
    <citation type="submission" date="2021-06" db="EMBL/GenBank/DDBJ databases">
        <authorList>
            <consortium name="NCBI Pathogen Detection Project"/>
        </authorList>
    </citation>
    <scope>NUCLEOTIDE SEQUENCE</scope>
    <source>
        <strain evidence="9">Clostridioides</strain>
        <strain evidence="8">HN1000</strain>
    </source>
</reference>
<evidence type="ECO:0000313" key="15">
    <source>
        <dbReference type="Proteomes" id="UP000411588"/>
    </source>
</evidence>
<evidence type="ECO:0000313" key="5">
    <source>
        <dbReference type="EMBL" id="CDS87054.1"/>
    </source>
</evidence>
<dbReference type="Proteomes" id="UP000189137">
    <property type="component" value="Unassembled WGS sequence"/>
</dbReference>
<dbReference type="EMBL" id="FUPS01000002">
    <property type="protein sequence ID" value="SJR98193.1"/>
    <property type="molecule type" value="Genomic_DNA"/>
</dbReference>
<dbReference type="EMBL" id="CAAJVP010000001">
    <property type="protein sequence ID" value="VHX93371.1"/>
    <property type="molecule type" value="Genomic_DNA"/>
</dbReference>
<gene>
    <name evidence="12" type="primary">yusO_1</name>
    <name evidence="10" type="synonym">yusO_2</name>
    <name evidence="11" type="synonym">yusO_3</name>
    <name evidence="7" type="ORF">BN1095_310132</name>
    <name evidence="6" type="ORF">BN1096_630007</name>
    <name evidence="5" type="ORF">BN1097_620007</name>
    <name evidence="8" type="ORF">KRM00_003227</name>
    <name evidence="9" type="ORF">KRQ00_000007</name>
    <name evidence="12" type="ORF">SAMEA1402366_00280</name>
    <name evidence="11" type="ORF">SAMEA1402399_01260</name>
    <name evidence="10" type="ORF">SAMEA3375112_00943</name>
</gene>
<dbReference type="InterPro" id="IPR036390">
    <property type="entry name" value="WH_DNA-bd_sf"/>
</dbReference>
<reference evidence="8" key="2">
    <citation type="journal article" date="2018" name="Genome Biol.">
        <title>SKESA: strategic k-mer extension for scrupulous assemblies.</title>
        <authorList>
            <person name="Souvorov A."/>
            <person name="Agarwala R."/>
            <person name="Lipman D.J."/>
        </authorList>
    </citation>
    <scope>NUCLEOTIDE SEQUENCE</scope>
    <source>
        <strain evidence="9">Clostridioides</strain>
        <strain evidence="8">HN1000</strain>
    </source>
</reference>
<evidence type="ECO:0000313" key="7">
    <source>
        <dbReference type="EMBL" id="CDT10986.1"/>
    </source>
</evidence>
<evidence type="ECO:0000256" key="2">
    <source>
        <dbReference type="ARBA" id="ARBA00023125"/>
    </source>
</evidence>
<dbReference type="Pfam" id="PF01047">
    <property type="entry name" value="MarR"/>
    <property type="match status" value="1"/>
</dbReference>
<dbReference type="EMBL" id="DAEQIJ010000001">
    <property type="protein sequence ID" value="HBH2618291.1"/>
    <property type="molecule type" value="Genomic_DNA"/>
</dbReference>
<keyword evidence="3" id="KW-0804">Transcription</keyword>
<dbReference type="EMBL" id="LK932517">
    <property type="protein sequence ID" value="CDS87738.1"/>
    <property type="molecule type" value="Genomic_DNA"/>
</dbReference>
<accession>A0A031WDY3</accession>
<evidence type="ECO:0000313" key="11">
    <source>
        <dbReference type="EMBL" id="VFD30813.1"/>
    </source>
</evidence>
<dbReference type="SMART" id="SM00347">
    <property type="entry name" value="HTH_MARR"/>
    <property type="match status" value="1"/>
</dbReference>
<dbReference type="EMBL" id="DAEPXK010000045">
    <property type="protein sequence ID" value="HBH1543696.1"/>
    <property type="molecule type" value="Genomic_DNA"/>
</dbReference>
<name>A0A031WDY3_CLODI</name>
<dbReference type="Proteomes" id="UP000879542">
    <property type="component" value="Unassembled WGS sequence"/>
</dbReference>
<reference evidence="12 14" key="3">
    <citation type="submission" date="2019-04" db="EMBL/GenBank/DDBJ databases">
        <authorList>
            <consortium name="Pathogen Informatics"/>
        </authorList>
    </citation>
    <scope>NUCLEOTIDE SEQUENCE [LARGE SCALE GENOMIC DNA]</scope>
    <source>
        <strain evidence="15">clo34</strain>
        <strain evidence="11">Clo34</strain>
        <strain evidence="14">tl291</strain>
        <strain evidence="12">Tl291</strain>
        <strain evidence="10 13">VRECD0157</strain>
    </source>
</reference>
<dbReference type="Proteomes" id="UP000411588">
    <property type="component" value="Unassembled WGS sequence"/>
</dbReference>
<sequence length="147" mass="17028">MDEMSFKKELLELTRDINMKFTTLLSDFYQPLGITAVQALILSELCEHGEKKISDLGKNLNMTNSNVSVICQRLEKNGFLNRIRDIEDQRIVKVKVTNKSLDIQEHISSSIFDSYFENMTSEKLQDMEDIIEGLEKLNKLLTYIDCK</sequence>
<evidence type="ECO:0000313" key="14">
    <source>
        <dbReference type="Proteomes" id="UP000372533"/>
    </source>
</evidence>
<dbReference type="PATRIC" id="fig|1496.1371.peg.1220"/>
<dbReference type="GO" id="GO:0003700">
    <property type="term" value="F:DNA-binding transcription factor activity"/>
    <property type="evidence" value="ECO:0007669"/>
    <property type="project" value="InterPro"/>
</dbReference>
<dbReference type="PROSITE" id="PS01117">
    <property type="entry name" value="HTH_MARR_1"/>
    <property type="match status" value="1"/>
</dbReference>
<dbReference type="Gene3D" id="1.10.10.10">
    <property type="entry name" value="Winged helix-like DNA-binding domain superfamily/Winged helix DNA-binding domain"/>
    <property type="match status" value="1"/>
</dbReference>
<dbReference type="EMBL" id="LK932972">
    <property type="protein sequence ID" value="CDT10986.1"/>
    <property type="molecule type" value="Genomic_DNA"/>
</dbReference>
<dbReference type="EMBL" id="LK932401">
    <property type="protein sequence ID" value="CDS87054.1"/>
    <property type="molecule type" value="Genomic_DNA"/>
</dbReference>
<dbReference type="Proteomes" id="UP000372533">
    <property type="component" value="Unassembled WGS sequence"/>
</dbReference>
<keyword evidence="2" id="KW-0238">DNA-binding</keyword>
<evidence type="ECO:0000313" key="8">
    <source>
        <dbReference type="EMBL" id="HBH1543696.1"/>
    </source>
</evidence>
<organism evidence="5">
    <name type="scientific">Clostridioides difficile</name>
    <name type="common">Peptoclostridium difficile</name>
    <dbReference type="NCBI Taxonomy" id="1496"/>
    <lineage>
        <taxon>Bacteria</taxon>
        <taxon>Bacillati</taxon>
        <taxon>Bacillota</taxon>
        <taxon>Clostridia</taxon>
        <taxon>Peptostreptococcales</taxon>
        <taxon>Peptostreptococcaceae</taxon>
        <taxon>Clostridioides</taxon>
    </lineage>
</organism>
<evidence type="ECO:0000259" key="4">
    <source>
        <dbReference type="PROSITE" id="PS50995"/>
    </source>
</evidence>
<evidence type="ECO:0000313" key="12">
    <source>
        <dbReference type="EMBL" id="VHX93371.1"/>
    </source>
</evidence>
<evidence type="ECO:0000313" key="6">
    <source>
        <dbReference type="EMBL" id="CDS87738.1"/>
    </source>
</evidence>
<dbReference type="InterPro" id="IPR000835">
    <property type="entry name" value="HTH_MarR-typ"/>
</dbReference>
<evidence type="ECO:0000313" key="9">
    <source>
        <dbReference type="EMBL" id="HBH2618291.1"/>
    </source>
</evidence>
<dbReference type="PANTHER" id="PTHR42756:SF1">
    <property type="entry name" value="TRANSCRIPTIONAL REPRESSOR OF EMRAB OPERON"/>
    <property type="match status" value="1"/>
</dbReference>
<evidence type="ECO:0000313" key="13">
    <source>
        <dbReference type="Proteomes" id="UP000189137"/>
    </source>
</evidence>
<keyword evidence="1" id="KW-0805">Transcription regulation</keyword>
<dbReference type="KEGG" id="pdf:CD630DERM_18270"/>
<dbReference type="InterPro" id="IPR036388">
    <property type="entry name" value="WH-like_DNA-bd_sf"/>
</dbReference>
<dbReference type="GO" id="GO:0003677">
    <property type="term" value="F:DNA binding"/>
    <property type="evidence" value="ECO:0007669"/>
    <property type="project" value="UniProtKB-KW"/>
</dbReference>
<dbReference type="RefSeq" id="WP_003428618.1">
    <property type="nucleotide sequence ID" value="NZ_AP025558.1"/>
</dbReference>
<dbReference type="PANTHER" id="PTHR42756">
    <property type="entry name" value="TRANSCRIPTIONAL REGULATOR, MARR"/>
    <property type="match status" value="1"/>
</dbReference>
<dbReference type="GeneID" id="66354244"/>
<dbReference type="AlphaFoldDB" id="A0A031WDY3"/>
<dbReference type="SUPFAM" id="SSF46785">
    <property type="entry name" value="Winged helix' DNA-binding domain"/>
    <property type="match status" value="1"/>
</dbReference>
<dbReference type="InterPro" id="IPR023187">
    <property type="entry name" value="Tscrpt_reg_MarR-type_CS"/>
</dbReference>
<dbReference type="Proteomes" id="UP000878956">
    <property type="component" value="Unassembled WGS sequence"/>
</dbReference>
<protein>
    <submittedName>
        <fullName evidence="8">MarR family transcriptional regulator</fullName>
    </submittedName>
    <submittedName>
        <fullName evidence="5">Transcriptional regulator, MarR family</fullName>
    </submittedName>
    <submittedName>
        <fullName evidence="10">Uncharacterized HTH-type transcriptional regulator yusO</fullName>
    </submittedName>
</protein>
<dbReference type="SMR" id="A0A031WDY3"/>
<evidence type="ECO:0000256" key="3">
    <source>
        <dbReference type="ARBA" id="ARBA00023163"/>
    </source>
</evidence>
<dbReference type="OMA" id="TPPQGMV"/>